<dbReference type="GO" id="GO:0005737">
    <property type="term" value="C:cytoplasm"/>
    <property type="evidence" value="ECO:0007669"/>
    <property type="project" value="UniProtKB-SubCell"/>
</dbReference>
<dbReference type="InterPro" id="IPR038277">
    <property type="entry name" value="UreF_sf"/>
</dbReference>
<dbReference type="RefSeq" id="WP_007196039.1">
    <property type="nucleotide sequence ID" value="NZ_CM002917.1"/>
</dbReference>
<dbReference type="GO" id="GO:0016151">
    <property type="term" value="F:nickel cation binding"/>
    <property type="evidence" value="ECO:0007669"/>
    <property type="project" value="UniProtKB-UniRule"/>
</dbReference>
<keyword evidence="3" id="KW-0963">Cytoplasm</keyword>
<keyword evidence="1 3" id="KW-0996">Nickel insertion</keyword>
<dbReference type="PIRSF" id="PIRSF009467">
    <property type="entry name" value="Ureas_acces_UreF"/>
    <property type="match status" value="1"/>
</dbReference>
<organism evidence="4 5">
    <name type="scientific">Hoeflea phototrophica (strain DSM 17068 / NCIMB 14078 / DFL-43)</name>
    <dbReference type="NCBI Taxonomy" id="411684"/>
    <lineage>
        <taxon>Bacteria</taxon>
        <taxon>Pseudomonadati</taxon>
        <taxon>Pseudomonadota</taxon>
        <taxon>Alphaproteobacteria</taxon>
        <taxon>Hyphomicrobiales</taxon>
        <taxon>Rhizobiaceae</taxon>
        <taxon>Hoeflea</taxon>
    </lineage>
</organism>
<dbReference type="EMBL" id="ABIA03000002">
    <property type="protein sequence ID" value="EDQ34778.1"/>
    <property type="molecule type" value="Genomic_DNA"/>
</dbReference>
<evidence type="ECO:0000256" key="3">
    <source>
        <dbReference type="HAMAP-Rule" id="MF_01385"/>
    </source>
</evidence>
<comment type="similarity">
    <text evidence="3">Belongs to the UreF family.</text>
</comment>
<dbReference type="Gene3D" id="1.10.4190.10">
    <property type="entry name" value="Urease accessory protein UreF"/>
    <property type="match status" value="1"/>
</dbReference>
<name>A9CZJ0_HOEPD</name>
<dbReference type="PANTHER" id="PTHR33620:SF1">
    <property type="entry name" value="UREASE ACCESSORY PROTEIN F"/>
    <property type="match status" value="1"/>
</dbReference>
<keyword evidence="5" id="KW-1185">Reference proteome</keyword>
<accession>A9CZJ0</accession>
<comment type="function">
    <text evidence="3">Required for maturation of urease via the functional incorporation of the urease nickel metallocenter.</text>
</comment>
<gene>
    <name evidence="3" type="primary">ureF</name>
    <name evidence="4" type="ORF">HPDFL43_01235</name>
</gene>
<evidence type="ECO:0000256" key="2">
    <source>
        <dbReference type="ARBA" id="ARBA00023186"/>
    </source>
</evidence>
<dbReference type="InterPro" id="IPR002639">
    <property type="entry name" value="UreF"/>
</dbReference>
<dbReference type="HAMAP" id="MF_01385">
    <property type="entry name" value="UreF"/>
    <property type="match status" value="1"/>
</dbReference>
<evidence type="ECO:0000313" key="4">
    <source>
        <dbReference type="EMBL" id="EDQ34778.1"/>
    </source>
</evidence>
<proteinExistence type="inferred from homology"/>
<evidence type="ECO:0000256" key="1">
    <source>
        <dbReference type="ARBA" id="ARBA00022988"/>
    </source>
</evidence>
<dbReference type="HOGENOM" id="CLU_049215_4_0_5"/>
<dbReference type="Proteomes" id="UP000004291">
    <property type="component" value="Chromosome"/>
</dbReference>
<dbReference type="AlphaFoldDB" id="A9CZJ0"/>
<comment type="subunit">
    <text evidence="3">UreD, UreF and UreG form a complex that acts as a GTP-hydrolysis-dependent molecular chaperone, activating the urease apoprotein by helping to assemble the nickel containing metallocenter of UreC. The UreE protein probably delivers the nickel.</text>
</comment>
<reference evidence="4 5" key="2">
    <citation type="submission" date="2012-06" db="EMBL/GenBank/DDBJ databases">
        <authorList>
            <person name="Fiebig A."/>
        </authorList>
    </citation>
    <scope>NUCLEOTIDE SEQUENCE [LARGE SCALE GENOMIC DNA]</scope>
    <source>
        <strain evidence="4 5">DFL-43</strain>
    </source>
</reference>
<reference evidence="4 5" key="1">
    <citation type="submission" date="2007-10" db="EMBL/GenBank/DDBJ databases">
        <authorList>
            <person name="Wagner-Dobler I."/>
            <person name="Ferriera S."/>
            <person name="Johnson J."/>
            <person name="Kravitz S."/>
            <person name="Beeson K."/>
            <person name="Sutton G."/>
            <person name="Rogers Y.-H."/>
            <person name="Friedman R."/>
            <person name="Frazier M."/>
            <person name="Venter J.C."/>
        </authorList>
    </citation>
    <scope>NUCLEOTIDE SEQUENCE [LARGE SCALE GENOMIC DNA]</scope>
    <source>
        <strain evidence="4 5">DFL-43</strain>
    </source>
</reference>
<dbReference type="PANTHER" id="PTHR33620">
    <property type="entry name" value="UREASE ACCESSORY PROTEIN F"/>
    <property type="match status" value="1"/>
</dbReference>
<dbReference type="eggNOG" id="COG0830">
    <property type="taxonomic scope" value="Bacteria"/>
</dbReference>
<evidence type="ECO:0000313" key="5">
    <source>
        <dbReference type="Proteomes" id="UP000004291"/>
    </source>
</evidence>
<protein>
    <recommendedName>
        <fullName evidence="3">Urease accessory protein UreF</fullName>
    </recommendedName>
</protein>
<dbReference type="Pfam" id="PF01730">
    <property type="entry name" value="UreF"/>
    <property type="match status" value="1"/>
</dbReference>
<keyword evidence="2 3" id="KW-0143">Chaperone</keyword>
<comment type="subcellular location">
    <subcellularLocation>
        <location evidence="3">Cytoplasm</location>
    </subcellularLocation>
</comment>
<dbReference type="OrthoDB" id="9798772at2"/>
<sequence>MAEILNLLRLMQCNDSSFPSGAFAFSNGLETLVNEGRVQSAKGIAEVIETQILPRWLSLDRYFVGQAFQCVGDLERVTAVDQQCHLYNTNNDLAQASRRIGRALLNVHSRIETPGAAAYKALIASSQTMDRAGYEPVIQGLVSHALGLGKHQAEVAALNSTLMGFVSSAVRLGKLGAIEAQGILADVSVVAARQLEDEPQPFPSSFSPLADIAVMRKSSGGANLFST</sequence>
<comment type="caution">
    <text evidence="4">The sequence shown here is derived from an EMBL/GenBank/DDBJ whole genome shotgun (WGS) entry which is preliminary data.</text>
</comment>
<dbReference type="STRING" id="411684.HPDFL43_01235"/>